<protein>
    <submittedName>
        <fullName evidence="1">Uncharacterized protein</fullName>
    </submittedName>
</protein>
<accession>A0ABT0BYM1</accession>
<comment type="caution">
    <text evidence="1">The sequence shown here is derived from an EMBL/GenBank/DDBJ whole genome shotgun (WGS) entry which is preliminary data.</text>
</comment>
<keyword evidence="2" id="KW-1185">Reference proteome</keyword>
<dbReference type="RefSeq" id="WP_229127720.1">
    <property type="nucleotide sequence ID" value="NZ_JAKZMM010000008.1"/>
</dbReference>
<reference evidence="1 2" key="1">
    <citation type="submission" date="2022-03" db="EMBL/GenBank/DDBJ databases">
        <title>Parabacteroides sp. nov. isolated from swine feces.</title>
        <authorList>
            <person name="Bak J.E."/>
        </authorList>
    </citation>
    <scope>NUCLEOTIDE SEQUENCE [LARGE SCALE GENOMIC DNA]</scope>
    <source>
        <strain evidence="1 2">AGMB00274</strain>
    </source>
</reference>
<evidence type="ECO:0000313" key="1">
    <source>
        <dbReference type="EMBL" id="MCJ2379872.1"/>
    </source>
</evidence>
<dbReference type="Proteomes" id="UP001165444">
    <property type="component" value="Unassembled WGS sequence"/>
</dbReference>
<evidence type="ECO:0000313" key="2">
    <source>
        <dbReference type="Proteomes" id="UP001165444"/>
    </source>
</evidence>
<name>A0ABT0BYM1_9BACT</name>
<sequence length="136" mass="15097">MALRETGDGNLVHLLQLLDEGADSGAVPMPASCQFGNGDYKLPVGQAELLLAQILGDVLYRSLVYKVKVGFELRQPYPGPLFQELQQGHPFRHLAGTRSMFLFLHFNNLFGEYCCLSPAPLYKRNGMIQVILNSSI</sequence>
<dbReference type="EMBL" id="JAKZMM010000008">
    <property type="protein sequence ID" value="MCJ2379872.1"/>
    <property type="molecule type" value="Genomic_DNA"/>
</dbReference>
<proteinExistence type="predicted"/>
<organism evidence="1 2">
    <name type="scientific">Parabacteroides faecalis</name>
    <dbReference type="NCBI Taxonomy" id="2924040"/>
    <lineage>
        <taxon>Bacteria</taxon>
        <taxon>Pseudomonadati</taxon>
        <taxon>Bacteroidota</taxon>
        <taxon>Bacteroidia</taxon>
        <taxon>Bacteroidales</taxon>
        <taxon>Tannerellaceae</taxon>
        <taxon>Parabacteroides</taxon>
    </lineage>
</organism>
<gene>
    <name evidence="1" type="ORF">MUN53_04500</name>
</gene>